<protein>
    <recommendedName>
        <fullName evidence="2">Carboxypeptidase regulatory-like domain-containing protein</fullName>
    </recommendedName>
</protein>
<accession>A0A1W1CDZ4</accession>
<organism evidence="1">
    <name type="scientific">hydrothermal vent metagenome</name>
    <dbReference type="NCBI Taxonomy" id="652676"/>
    <lineage>
        <taxon>unclassified sequences</taxon>
        <taxon>metagenomes</taxon>
        <taxon>ecological metagenomes</taxon>
    </lineage>
</organism>
<evidence type="ECO:0008006" key="2">
    <source>
        <dbReference type="Google" id="ProtNLM"/>
    </source>
</evidence>
<gene>
    <name evidence="1" type="ORF">MNB_SV-6-240</name>
</gene>
<dbReference type="PROSITE" id="PS51257">
    <property type="entry name" value="PROKAR_LIPOPROTEIN"/>
    <property type="match status" value="1"/>
</dbReference>
<reference evidence="1" key="1">
    <citation type="submission" date="2016-10" db="EMBL/GenBank/DDBJ databases">
        <authorList>
            <person name="de Groot N.N."/>
        </authorList>
    </citation>
    <scope>NUCLEOTIDE SEQUENCE</scope>
</reference>
<proteinExistence type="predicted"/>
<name>A0A1W1CDZ4_9ZZZZ</name>
<dbReference type="SUPFAM" id="SSF117074">
    <property type="entry name" value="Hypothetical protein PA1324"/>
    <property type="match status" value="1"/>
</dbReference>
<sequence>MLKNIFMVTMISALISLFTGCVGQPKVNEHQSQSDSAVLWDENKNIDADENDNVDVSDLDKEVTTGDGTIAGETIARIPFPVEEYSRLERSGKGTIQGTIYLQDAYGTKIVGAKRRLYLNPVTSYSRQWYEKSYIGGNKMGKADSRLFNYLRFTSSDENGAFAFYGVPSGRYYLIGTVNCAAKCGYGENRNIRIATEVFINGNQVIEQDLSKGI</sequence>
<evidence type="ECO:0000313" key="1">
    <source>
        <dbReference type="EMBL" id="SFV63941.1"/>
    </source>
</evidence>
<dbReference type="EMBL" id="FPHC01000069">
    <property type="protein sequence ID" value="SFV63941.1"/>
    <property type="molecule type" value="Genomic_DNA"/>
</dbReference>
<dbReference type="AlphaFoldDB" id="A0A1W1CDZ4"/>